<evidence type="ECO:0000313" key="1">
    <source>
        <dbReference type="EMBL" id="QPO26550.1"/>
    </source>
</evidence>
<dbReference type="AlphaFoldDB" id="A0A0Z8EKT0"/>
<proteinExistence type="predicted"/>
<accession>A0A0Z8EKT0</accession>
<organism evidence="1 2">
    <name type="scientific">Streptococcus suis</name>
    <dbReference type="NCBI Taxonomy" id="1307"/>
    <lineage>
        <taxon>Bacteria</taxon>
        <taxon>Bacillati</taxon>
        <taxon>Bacillota</taxon>
        <taxon>Bacilli</taxon>
        <taxon>Lactobacillales</taxon>
        <taxon>Streptococcaceae</taxon>
        <taxon>Streptococcus</taxon>
    </lineage>
</organism>
<dbReference type="RefSeq" id="WP_043024841.1">
    <property type="nucleotide sequence ID" value="NZ_CEDT01000007.1"/>
</dbReference>
<name>A0A0Z8EKT0_STRSU</name>
<evidence type="ECO:0000313" key="2">
    <source>
        <dbReference type="Proteomes" id="UP000594569"/>
    </source>
</evidence>
<gene>
    <name evidence="1" type="ORF">I5V48_11550</name>
</gene>
<dbReference type="EMBL" id="CP065430">
    <property type="protein sequence ID" value="QPO26550.1"/>
    <property type="molecule type" value="Genomic_DNA"/>
</dbReference>
<sequence length="80" mass="9610">MVKNISKRLERLQELASQKKEVSVEDALILWIKFIDRLFPEGDKESIELPDYFTPPFGNVTYENYERARKELEEYDRKVN</sequence>
<dbReference type="Proteomes" id="UP000594569">
    <property type="component" value="Chromosome"/>
</dbReference>
<protein>
    <submittedName>
        <fullName evidence="1">Uncharacterized protein</fullName>
    </submittedName>
</protein>
<reference evidence="1 2" key="1">
    <citation type="submission" date="2020-12" db="EMBL/GenBank/DDBJ databases">
        <title>Nonconservative transfer and diversity of a new family of integrative and conjugative elements associated with antibiotic resistance in zoonotic pathogen Streptococcus suis.</title>
        <authorList>
            <person name="Huang J."/>
        </authorList>
    </citation>
    <scope>NUCLEOTIDE SEQUENCE [LARGE SCALE GENOMIC DNA]</scope>
    <source>
        <strain evidence="1 2">YZDH1</strain>
    </source>
</reference>